<reference evidence="2 3" key="1">
    <citation type="submission" date="2020-05" db="EMBL/GenBank/DDBJ databases">
        <title>Draft genome sequence of Mycobacterium hippocampi DL, isolated from European seabass, Dicentrarchus labrax, reared in fish farms.</title>
        <authorList>
            <person name="Stathopoulou P."/>
            <person name="Asimakis E."/>
            <person name="Tzokas K."/>
            <person name="Batargias C."/>
            <person name="Tsiamis G."/>
        </authorList>
    </citation>
    <scope>NUCLEOTIDE SEQUENCE [LARGE SCALE GENOMIC DNA]</scope>
    <source>
        <strain evidence="2 3">DL</strain>
    </source>
</reference>
<evidence type="ECO:0000313" key="3">
    <source>
        <dbReference type="Proteomes" id="UP000570517"/>
    </source>
</evidence>
<dbReference type="GO" id="GO:0003824">
    <property type="term" value="F:catalytic activity"/>
    <property type="evidence" value="ECO:0007669"/>
    <property type="project" value="UniProtKB-ARBA"/>
</dbReference>
<dbReference type="InterPro" id="IPR050266">
    <property type="entry name" value="AB_hydrolase_sf"/>
</dbReference>
<comment type="caution">
    <text evidence="2">The sequence shown here is derived from an EMBL/GenBank/DDBJ whole genome shotgun (WGS) entry which is preliminary data.</text>
</comment>
<dbReference type="InterPro" id="IPR000073">
    <property type="entry name" value="AB_hydrolase_1"/>
</dbReference>
<keyword evidence="3" id="KW-1185">Reference proteome</keyword>
<evidence type="ECO:0000259" key="1">
    <source>
        <dbReference type="Pfam" id="PF12697"/>
    </source>
</evidence>
<dbReference type="Pfam" id="PF12697">
    <property type="entry name" value="Abhydrolase_6"/>
    <property type="match status" value="1"/>
</dbReference>
<dbReference type="Proteomes" id="UP000570517">
    <property type="component" value="Unassembled WGS sequence"/>
</dbReference>
<feature type="domain" description="AB hydrolase-1" evidence="1">
    <location>
        <begin position="69"/>
        <end position="297"/>
    </location>
</feature>
<sequence>MVRCHAGPEGILLSLADGGFRSASARSRYLAEYDELRELSLRPDVVHDVSTEFGTVRVYQHGPDRGVPVVLIHGYFLTSAMWWDQVAGLTGDFTVYAMDMLGQPGASTQSKPMLTPADCARNVAAVLEGLGLHGVHLVAHSYGGWLATHTAARAPRRLATLTLIDPASTVTGLSGTCWRSFALLISRPRSVHAEHAGAWIMGHPPLGSTVDLLTRLFVAGFAAFTPPLRAAPLLVPSNRVLRSVPVSTQVLLAGNTVHDSDKALQRIESVVPTWRHHLWPNTSHALHAEVPGEVNAAIRQFVMEHRSGA</sequence>
<dbReference type="GO" id="GO:0016020">
    <property type="term" value="C:membrane"/>
    <property type="evidence" value="ECO:0007669"/>
    <property type="project" value="TreeGrafter"/>
</dbReference>
<dbReference type="SUPFAM" id="SSF53474">
    <property type="entry name" value="alpha/beta-Hydrolases"/>
    <property type="match status" value="1"/>
</dbReference>
<dbReference type="Gene3D" id="3.40.50.1820">
    <property type="entry name" value="alpha/beta hydrolase"/>
    <property type="match status" value="1"/>
</dbReference>
<evidence type="ECO:0000313" key="2">
    <source>
        <dbReference type="EMBL" id="NVN49351.1"/>
    </source>
</evidence>
<dbReference type="EMBL" id="JABFYL010000014">
    <property type="protein sequence ID" value="NVN49351.1"/>
    <property type="molecule type" value="Genomic_DNA"/>
</dbReference>
<dbReference type="InterPro" id="IPR029058">
    <property type="entry name" value="AB_hydrolase_fold"/>
</dbReference>
<accession>A0A850PFX7</accession>
<dbReference type="PANTHER" id="PTHR43798:SF33">
    <property type="entry name" value="HYDROLASE, PUTATIVE (AFU_ORTHOLOGUE AFUA_2G14860)-RELATED"/>
    <property type="match status" value="1"/>
</dbReference>
<gene>
    <name evidence="2" type="ORF">HLY00_458</name>
</gene>
<organism evidence="2 3">
    <name type="scientific">Mycolicibacterium hippocampi</name>
    <dbReference type="NCBI Taxonomy" id="659824"/>
    <lineage>
        <taxon>Bacteria</taxon>
        <taxon>Bacillati</taxon>
        <taxon>Actinomycetota</taxon>
        <taxon>Actinomycetes</taxon>
        <taxon>Mycobacteriales</taxon>
        <taxon>Mycobacteriaceae</taxon>
        <taxon>Mycolicibacterium</taxon>
    </lineage>
</organism>
<protein>
    <recommendedName>
        <fullName evidence="1">AB hydrolase-1 domain-containing protein</fullName>
    </recommendedName>
</protein>
<name>A0A850PFX7_9MYCO</name>
<dbReference type="PANTHER" id="PTHR43798">
    <property type="entry name" value="MONOACYLGLYCEROL LIPASE"/>
    <property type="match status" value="1"/>
</dbReference>
<proteinExistence type="predicted"/>
<dbReference type="AlphaFoldDB" id="A0A850PFX7"/>